<keyword evidence="2" id="KW-0012">Acyltransferase</keyword>
<evidence type="ECO:0000313" key="4">
    <source>
        <dbReference type="EMBL" id="AYV76595.1"/>
    </source>
</evidence>
<evidence type="ECO:0000256" key="2">
    <source>
        <dbReference type="ARBA" id="ARBA00023315"/>
    </source>
</evidence>
<dbReference type="SUPFAM" id="SSF55729">
    <property type="entry name" value="Acyl-CoA N-acyltransferases (Nat)"/>
    <property type="match status" value="1"/>
</dbReference>
<evidence type="ECO:0000256" key="1">
    <source>
        <dbReference type="ARBA" id="ARBA00022679"/>
    </source>
</evidence>
<name>A0A3G4ZNZ3_9VIRU</name>
<accession>A0A3G4ZNZ3</accession>
<dbReference type="CDD" id="cd04301">
    <property type="entry name" value="NAT_SF"/>
    <property type="match status" value="1"/>
</dbReference>
<dbReference type="InterPro" id="IPR000182">
    <property type="entry name" value="GNAT_dom"/>
</dbReference>
<dbReference type="EMBL" id="MK071987">
    <property type="protein sequence ID" value="AYV76595.1"/>
    <property type="molecule type" value="Genomic_DNA"/>
</dbReference>
<dbReference type="Pfam" id="PF00583">
    <property type="entry name" value="Acetyltransf_1"/>
    <property type="match status" value="1"/>
</dbReference>
<organism evidence="4">
    <name type="scientific">Terrestrivirus sp</name>
    <dbReference type="NCBI Taxonomy" id="2487775"/>
    <lineage>
        <taxon>Viruses</taxon>
        <taxon>Varidnaviria</taxon>
        <taxon>Bamfordvirae</taxon>
        <taxon>Nucleocytoviricota</taxon>
        <taxon>Megaviricetes</taxon>
        <taxon>Imitervirales</taxon>
        <taxon>Mimiviridae</taxon>
        <taxon>Klosneuvirinae</taxon>
    </lineage>
</organism>
<proteinExistence type="predicted"/>
<protein>
    <submittedName>
        <fullName evidence="4">Ribosomal-protein-alanine N-acetyltransferase</fullName>
    </submittedName>
</protein>
<keyword evidence="1 4" id="KW-0808">Transferase</keyword>
<feature type="domain" description="N-acetyltransferase" evidence="3">
    <location>
        <begin position="2"/>
        <end position="147"/>
    </location>
</feature>
<reference evidence="4" key="1">
    <citation type="submission" date="2018-10" db="EMBL/GenBank/DDBJ databases">
        <title>Hidden diversity of soil giant viruses.</title>
        <authorList>
            <person name="Schulz F."/>
            <person name="Alteio L."/>
            <person name="Goudeau D."/>
            <person name="Ryan E.M."/>
            <person name="Malmstrom R.R."/>
            <person name="Blanchard J."/>
            <person name="Woyke T."/>
        </authorList>
    </citation>
    <scope>NUCLEOTIDE SEQUENCE</scope>
    <source>
        <strain evidence="4">TEV1</strain>
    </source>
</reference>
<dbReference type="Gene3D" id="3.40.630.30">
    <property type="match status" value="1"/>
</dbReference>
<dbReference type="PANTHER" id="PTHR42919:SF8">
    <property type="entry name" value="N-ALPHA-ACETYLTRANSFERASE 50"/>
    <property type="match status" value="1"/>
</dbReference>
<gene>
    <name evidence="4" type="ORF">Terrestrivirus9_32</name>
</gene>
<dbReference type="GO" id="GO:0016747">
    <property type="term" value="F:acyltransferase activity, transferring groups other than amino-acyl groups"/>
    <property type="evidence" value="ECO:0007669"/>
    <property type="project" value="InterPro"/>
</dbReference>
<dbReference type="PANTHER" id="PTHR42919">
    <property type="entry name" value="N-ALPHA-ACETYLTRANSFERASE"/>
    <property type="match status" value="1"/>
</dbReference>
<dbReference type="PROSITE" id="PS51186">
    <property type="entry name" value="GNAT"/>
    <property type="match status" value="1"/>
</dbReference>
<dbReference type="InterPro" id="IPR016181">
    <property type="entry name" value="Acyl_CoA_acyltransferase"/>
</dbReference>
<dbReference type="InterPro" id="IPR051556">
    <property type="entry name" value="N-term/lysine_N-AcTrnsfr"/>
</dbReference>
<evidence type="ECO:0000259" key="3">
    <source>
        <dbReference type="PROSITE" id="PS51186"/>
    </source>
</evidence>
<sequence>MINLKVIDLTDAEELLKLNQSIFSDEIVYDLPYFARLCKLQQGYILKENNAPIGYIVYGMTECNGLRTFTIISLGVLNSHRGKGYGKQLIKKVLEKFPEREISLHVRVTNKLAQNLYKSVGFKITGVEKDYYYQLNDDAYHMVRPKLVNKKLMVN</sequence>